<evidence type="ECO:0000313" key="8">
    <source>
        <dbReference type="Proteomes" id="UP001597252"/>
    </source>
</evidence>
<dbReference type="InterPro" id="IPR008007">
    <property type="entry name" value="Peptidase_M42"/>
</dbReference>
<dbReference type="RefSeq" id="WP_125754136.1">
    <property type="nucleotide sequence ID" value="NZ_JBHTON010000052.1"/>
</dbReference>
<comment type="similarity">
    <text evidence="1 6">Belongs to the peptidase M42 family.</text>
</comment>
<keyword evidence="5" id="KW-0378">Hydrolase</keyword>
<reference evidence="8" key="1">
    <citation type="journal article" date="2019" name="Int. J. Syst. Evol. Microbiol.">
        <title>The Global Catalogue of Microorganisms (GCM) 10K type strain sequencing project: providing services to taxonomists for standard genome sequencing and annotation.</title>
        <authorList>
            <consortium name="The Broad Institute Genomics Platform"/>
            <consortium name="The Broad Institute Genome Sequencing Center for Infectious Disease"/>
            <person name="Wu L."/>
            <person name="Ma J."/>
        </authorList>
    </citation>
    <scope>NUCLEOTIDE SEQUENCE [LARGE SCALE GENOMIC DNA]</scope>
    <source>
        <strain evidence="8">CCM 8903</strain>
    </source>
</reference>
<keyword evidence="2" id="KW-0031">Aminopeptidase</keyword>
<dbReference type="InterPro" id="IPR051464">
    <property type="entry name" value="Peptidase_M42_aminopept"/>
</dbReference>
<name>A0ABW4E9Y7_9LACO</name>
<dbReference type="SUPFAM" id="SSF101821">
    <property type="entry name" value="Aminopeptidase/glucanase lid domain"/>
    <property type="match status" value="1"/>
</dbReference>
<keyword evidence="4" id="KW-0479">Metal-binding</keyword>
<evidence type="ECO:0000256" key="1">
    <source>
        <dbReference type="ARBA" id="ARBA00006272"/>
    </source>
</evidence>
<dbReference type="Proteomes" id="UP001597252">
    <property type="component" value="Unassembled WGS sequence"/>
</dbReference>
<dbReference type="Gene3D" id="3.40.630.10">
    <property type="entry name" value="Zn peptidases"/>
    <property type="match status" value="1"/>
</dbReference>
<dbReference type="PIRSF" id="PIRSF001123">
    <property type="entry name" value="PepA_GA"/>
    <property type="match status" value="1"/>
</dbReference>
<dbReference type="Pfam" id="PF05343">
    <property type="entry name" value="Peptidase_M42"/>
    <property type="match status" value="1"/>
</dbReference>
<dbReference type="Gene3D" id="2.40.30.40">
    <property type="entry name" value="Peptidase M42, domain 2"/>
    <property type="match status" value="1"/>
</dbReference>
<dbReference type="PANTHER" id="PTHR32481">
    <property type="entry name" value="AMINOPEPTIDASE"/>
    <property type="match status" value="1"/>
</dbReference>
<keyword evidence="3" id="KW-0645">Protease</keyword>
<evidence type="ECO:0000256" key="4">
    <source>
        <dbReference type="ARBA" id="ARBA00022723"/>
    </source>
</evidence>
<evidence type="ECO:0000256" key="3">
    <source>
        <dbReference type="ARBA" id="ARBA00022670"/>
    </source>
</evidence>
<protein>
    <submittedName>
        <fullName evidence="7">M42 family metallopeptidase</fullName>
    </submittedName>
</protein>
<evidence type="ECO:0000256" key="6">
    <source>
        <dbReference type="PIRNR" id="PIRNR001123"/>
    </source>
</evidence>
<organism evidence="7 8">
    <name type="scientific">Lacticaseibacillus baoqingensis</name>
    <dbReference type="NCBI Taxonomy" id="2486013"/>
    <lineage>
        <taxon>Bacteria</taxon>
        <taxon>Bacillati</taxon>
        <taxon>Bacillota</taxon>
        <taxon>Bacilli</taxon>
        <taxon>Lactobacillales</taxon>
        <taxon>Lactobacillaceae</taxon>
        <taxon>Lacticaseibacillus</taxon>
    </lineage>
</organism>
<evidence type="ECO:0000256" key="5">
    <source>
        <dbReference type="ARBA" id="ARBA00022801"/>
    </source>
</evidence>
<dbReference type="InterPro" id="IPR023367">
    <property type="entry name" value="Peptidase_M42_dom2"/>
</dbReference>
<comment type="caution">
    <text evidence="7">The sequence shown here is derived from an EMBL/GenBank/DDBJ whole genome shotgun (WGS) entry which is preliminary data.</text>
</comment>
<proteinExistence type="inferred from homology"/>
<evidence type="ECO:0000256" key="2">
    <source>
        <dbReference type="ARBA" id="ARBA00022438"/>
    </source>
</evidence>
<sequence>MVDEQVLQALMALDGAPGDERRVSAYLREQLAPYADDFVYDNLGSIYAIKRAKTPNAPRVMVSGHMDEVGFVAKRFNDNGTIAGLALGEPLKASLLGSAVRFTLANGQTVMGTLLAHDTAGNAMTAKQDVLIDCGFASAKQAQQSGLQIGDRAVFAEALVHNAGSQRVIAKAFNGRYAPLMGIALLKAVAGEALPFDLYVGCTVQETVGLRGVQTATNAVQPDLGIVVDTDAAFDTQKDAQDRIGRLGDGVLLNFFDQTVLPNRLLLQTLKQVCEAQGLPYQYYYSLAGSDAAWINKLRTGTPTLFVNVAVRNMDTPQQVADLGDLQSAQQALIAFIQQLTPEQIAAFKAENR</sequence>
<keyword evidence="8" id="KW-1185">Reference proteome</keyword>
<accession>A0ABW4E9Y7</accession>
<dbReference type="PANTHER" id="PTHR32481:SF0">
    <property type="entry name" value="AMINOPEPTIDASE YPDE-RELATED"/>
    <property type="match status" value="1"/>
</dbReference>
<dbReference type="EMBL" id="JBHTON010000052">
    <property type="protein sequence ID" value="MFD1486018.1"/>
    <property type="molecule type" value="Genomic_DNA"/>
</dbReference>
<dbReference type="SUPFAM" id="SSF53187">
    <property type="entry name" value="Zn-dependent exopeptidases"/>
    <property type="match status" value="1"/>
</dbReference>
<evidence type="ECO:0000313" key="7">
    <source>
        <dbReference type="EMBL" id="MFD1486018.1"/>
    </source>
</evidence>
<gene>
    <name evidence="7" type="ORF">ACFQ5J_12370</name>
</gene>